<evidence type="ECO:0000256" key="1">
    <source>
        <dbReference type="SAM" id="MobiDB-lite"/>
    </source>
</evidence>
<dbReference type="Proteomes" id="UP000695022">
    <property type="component" value="Unplaced"/>
</dbReference>
<protein>
    <submittedName>
        <fullName evidence="3">Dynein heavy chain 3, axonemal-like</fullName>
    </submittedName>
</protein>
<dbReference type="RefSeq" id="XP_014676363.1">
    <property type="nucleotide sequence ID" value="XM_014820877.1"/>
</dbReference>
<feature type="region of interest" description="Disordered" evidence="1">
    <location>
        <begin position="1"/>
        <end position="20"/>
    </location>
</feature>
<name>A0ABM1EVZ2_PRICU</name>
<proteinExistence type="predicted"/>
<accession>A0ABM1EVZ2</accession>
<reference evidence="3" key="1">
    <citation type="submission" date="2025-08" db="UniProtKB">
        <authorList>
            <consortium name="RefSeq"/>
        </authorList>
    </citation>
    <scope>IDENTIFICATION</scope>
</reference>
<evidence type="ECO:0000313" key="2">
    <source>
        <dbReference type="Proteomes" id="UP000695022"/>
    </source>
</evidence>
<dbReference type="GeneID" id="106816295"/>
<gene>
    <name evidence="3" type="primary">LOC106816295</name>
</gene>
<organism evidence="2 3">
    <name type="scientific">Priapulus caudatus</name>
    <name type="common">Priapulid worm</name>
    <dbReference type="NCBI Taxonomy" id="37621"/>
    <lineage>
        <taxon>Eukaryota</taxon>
        <taxon>Metazoa</taxon>
        <taxon>Ecdysozoa</taxon>
        <taxon>Scalidophora</taxon>
        <taxon>Priapulida</taxon>
        <taxon>Priapulimorpha</taxon>
        <taxon>Priapulimorphida</taxon>
        <taxon>Priapulidae</taxon>
        <taxon>Priapulus</taxon>
    </lineage>
</organism>
<keyword evidence="2" id="KW-1185">Reference proteome</keyword>
<sequence>MDSNNRDWQACSASRPASPLEQIEIMEHHELQESRSEQEPSSSDLEKYKFYIENGIKGAMLAVPPSDQMKNVERRICVARGMGAKHKKKLLEELNTEVENNYRFSLQQAIVDYILKDPHERGL</sequence>
<evidence type="ECO:0000313" key="3">
    <source>
        <dbReference type="RefSeq" id="XP_014676363.1"/>
    </source>
</evidence>